<evidence type="ECO:0000313" key="4">
    <source>
        <dbReference type="Proteomes" id="UP000681720"/>
    </source>
</evidence>
<feature type="compositionally biased region" description="Acidic residues" evidence="1">
    <location>
        <begin position="66"/>
        <end position="81"/>
    </location>
</feature>
<evidence type="ECO:0000256" key="2">
    <source>
        <dbReference type="SAM" id="Phobius"/>
    </source>
</evidence>
<feature type="region of interest" description="Disordered" evidence="1">
    <location>
        <begin position="64"/>
        <end position="88"/>
    </location>
</feature>
<organism evidence="3 4">
    <name type="scientific">Rotaria magnacalcarata</name>
    <dbReference type="NCBI Taxonomy" id="392030"/>
    <lineage>
        <taxon>Eukaryota</taxon>
        <taxon>Metazoa</taxon>
        <taxon>Spiralia</taxon>
        <taxon>Gnathifera</taxon>
        <taxon>Rotifera</taxon>
        <taxon>Eurotatoria</taxon>
        <taxon>Bdelloidea</taxon>
        <taxon>Philodinida</taxon>
        <taxon>Philodinidae</taxon>
        <taxon>Rotaria</taxon>
    </lineage>
</organism>
<evidence type="ECO:0000313" key="3">
    <source>
        <dbReference type="EMBL" id="CAF5181196.1"/>
    </source>
</evidence>
<dbReference type="EMBL" id="CAJOBJ010329971">
    <property type="protein sequence ID" value="CAF5181196.1"/>
    <property type="molecule type" value="Genomic_DNA"/>
</dbReference>
<keyword evidence="2" id="KW-0812">Transmembrane</keyword>
<gene>
    <name evidence="3" type="ORF">GIL414_LOCUS69373</name>
</gene>
<dbReference type="AlphaFoldDB" id="A0A8S3HD32"/>
<keyword evidence="2" id="KW-1133">Transmembrane helix</keyword>
<reference evidence="3" key="1">
    <citation type="submission" date="2021-02" db="EMBL/GenBank/DDBJ databases">
        <authorList>
            <person name="Nowell W R."/>
        </authorList>
    </citation>
    <scope>NUCLEOTIDE SEQUENCE</scope>
</reference>
<name>A0A8S3HD32_9BILA</name>
<evidence type="ECO:0000256" key="1">
    <source>
        <dbReference type="SAM" id="MobiDB-lite"/>
    </source>
</evidence>
<protein>
    <submittedName>
        <fullName evidence="3">Uncharacterized protein</fullName>
    </submittedName>
</protein>
<keyword evidence="2" id="KW-0472">Membrane</keyword>
<proteinExistence type="predicted"/>
<dbReference type="Proteomes" id="UP000681720">
    <property type="component" value="Unassembled WGS sequence"/>
</dbReference>
<accession>A0A8S3HD32</accession>
<sequence>MKKNKKNIVFYLAGSSDLLTNRFVLSRQGYQIIVGVLLVIVLYVLSLKPIRSALKLIFTTTTQKEDVDEENPNNEEEQQENIDERRPSIVEQIWDF</sequence>
<feature type="non-terminal residue" evidence="3">
    <location>
        <position position="1"/>
    </location>
</feature>
<feature type="transmembrane region" description="Helical" evidence="2">
    <location>
        <begin position="29"/>
        <end position="47"/>
    </location>
</feature>
<comment type="caution">
    <text evidence="3">The sequence shown here is derived from an EMBL/GenBank/DDBJ whole genome shotgun (WGS) entry which is preliminary data.</text>
</comment>